<reference evidence="1" key="1">
    <citation type="submission" date="2020-07" db="EMBL/GenBank/DDBJ databases">
        <title>Multicomponent nature underlies the extraordinary mechanical properties of spider dragline silk.</title>
        <authorList>
            <person name="Kono N."/>
            <person name="Nakamura H."/>
            <person name="Mori M."/>
            <person name="Yoshida Y."/>
            <person name="Ohtoshi R."/>
            <person name="Malay A.D."/>
            <person name="Moran D.A.P."/>
            <person name="Tomita M."/>
            <person name="Numata K."/>
            <person name="Arakawa K."/>
        </authorList>
    </citation>
    <scope>NUCLEOTIDE SEQUENCE</scope>
</reference>
<accession>A0A8X6K7A0</accession>
<dbReference type="AlphaFoldDB" id="A0A8X6K7A0"/>
<evidence type="ECO:0000313" key="1">
    <source>
        <dbReference type="EMBL" id="GFQ67415.1"/>
    </source>
</evidence>
<gene>
    <name evidence="1" type="ORF">TNCT_84681</name>
</gene>
<sequence>MLSFKNDTTSLPPKLFMNVINGVKVRRICDIAPHTYGETKGKRREARIMHEQWFPIRRIRSHPIFSSGDRWMRETD</sequence>
<evidence type="ECO:0000313" key="2">
    <source>
        <dbReference type="Proteomes" id="UP000887116"/>
    </source>
</evidence>
<organism evidence="1 2">
    <name type="scientific">Trichonephila clavata</name>
    <name type="common">Joro spider</name>
    <name type="synonym">Nephila clavata</name>
    <dbReference type="NCBI Taxonomy" id="2740835"/>
    <lineage>
        <taxon>Eukaryota</taxon>
        <taxon>Metazoa</taxon>
        <taxon>Ecdysozoa</taxon>
        <taxon>Arthropoda</taxon>
        <taxon>Chelicerata</taxon>
        <taxon>Arachnida</taxon>
        <taxon>Araneae</taxon>
        <taxon>Araneomorphae</taxon>
        <taxon>Entelegynae</taxon>
        <taxon>Araneoidea</taxon>
        <taxon>Nephilidae</taxon>
        <taxon>Trichonephila</taxon>
    </lineage>
</organism>
<protein>
    <submittedName>
        <fullName evidence="1">Uncharacterized protein</fullName>
    </submittedName>
</protein>
<dbReference type="EMBL" id="BMAO01020446">
    <property type="protein sequence ID" value="GFQ67415.1"/>
    <property type="molecule type" value="Genomic_DNA"/>
</dbReference>
<comment type="caution">
    <text evidence="1">The sequence shown here is derived from an EMBL/GenBank/DDBJ whole genome shotgun (WGS) entry which is preliminary data.</text>
</comment>
<keyword evidence="2" id="KW-1185">Reference proteome</keyword>
<proteinExistence type="predicted"/>
<dbReference type="Proteomes" id="UP000887116">
    <property type="component" value="Unassembled WGS sequence"/>
</dbReference>
<name>A0A8X6K7A0_TRICU</name>